<reference evidence="2 3" key="1">
    <citation type="journal article" date="2015" name="Antonie Van Leeuwenhoek">
        <title>Lampropedia puyangensis sp. nov., isolated from symptomatic bark of Populus ? euramericana canker and emended description of Lampropedia hyalina (Ehrenberg 1832) Lee et al. 2004.</title>
        <authorList>
            <person name="Li Y."/>
            <person name="Wang T."/>
            <person name="Piao C.G."/>
            <person name="Wang L.F."/>
            <person name="Tian G.Z."/>
            <person name="Zhu T.H."/>
            <person name="Guo M.W."/>
        </authorList>
    </citation>
    <scope>NUCLEOTIDE SEQUENCE [LARGE SCALE GENOMIC DNA]</scope>
    <source>
        <strain evidence="2 3">2-bin</strain>
    </source>
</reference>
<evidence type="ECO:0000313" key="2">
    <source>
        <dbReference type="EMBL" id="THT96061.1"/>
    </source>
</evidence>
<proteinExistence type="predicted"/>
<comment type="caution">
    <text evidence="2">The sequence shown here is derived from an EMBL/GenBank/DDBJ whole genome shotgun (WGS) entry which is preliminary data.</text>
</comment>
<sequence length="212" mass="24447">MAFDFSDYVEHPRFGRKPRYTGLSPKRYGDDAVLHWWSKDDTRIPNTAIAADCAKQEASLFPVTHYFDESCVCVDCKRPFLFFAAEQKYWYEGLQFNLSSACIRCPVCRKSQQKTARYKQRYETLLRIENPSTEQLIEKVACCLSLIEVGRFGVTKVANMRCTLKRIPMKPQVHSLWERIEKIESKAASRLAVMKPKPQGFNKLSQNGNGTC</sequence>
<organism evidence="2 3">
    <name type="scientific">Lampropedia puyangensis</name>
    <dbReference type="NCBI Taxonomy" id="1330072"/>
    <lineage>
        <taxon>Bacteria</taxon>
        <taxon>Pseudomonadati</taxon>
        <taxon>Pseudomonadota</taxon>
        <taxon>Betaproteobacteria</taxon>
        <taxon>Burkholderiales</taxon>
        <taxon>Comamonadaceae</taxon>
        <taxon>Lampropedia</taxon>
    </lineage>
</organism>
<keyword evidence="3" id="KW-1185">Reference proteome</keyword>
<dbReference type="InterPro" id="IPR025306">
    <property type="entry name" value="Zn-bnd_dom_prob"/>
</dbReference>
<gene>
    <name evidence="2" type="ORF">E9531_16760</name>
</gene>
<dbReference type="RefSeq" id="WP_136574922.1">
    <property type="nucleotide sequence ID" value="NZ_STFG01000035.1"/>
</dbReference>
<feature type="domain" description="Probable zinc-binding" evidence="1">
    <location>
        <begin position="68"/>
        <end position="114"/>
    </location>
</feature>
<name>A0A4S8EUG2_9BURK</name>
<dbReference type="OrthoDB" id="289270at2"/>
<evidence type="ECO:0000259" key="1">
    <source>
        <dbReference type="Pfam" id="PF13451"/>
    </source>
</evidence>
<dbReference type="Pfam" id="PF13451">
    <property type="entry name" value="zf_Tbcl"/>
    <property type="match status" value="1"/>
</dbReference>
<dbReference type="EMBL" id="STFG01000035">
    <property type="protein sequence ID" value="THT96061.1"/>
    <property type="molecule type" value="Genomic_DNA"/>
</dbReference>
<dbReference type="Proteomes" id="UP000308917">
    <property type="component" value="Unassembled WGS sequence"/>
</dbReference>
<protein>
    <recommendedName>
        <fullName evidence="1">Probable zinc-binding domain-containing protein</fullName>
    </recommendedName>
</protein>
<evidence type="ECO:0000313" key="3">
    <source>
        <dbReference type="Proteomes" id="UP000308917"/>
    </source>
</evidence>
<dbReference type="AlphaFoldDB" id="A0A4S8EUG2"/>
<accession>A0A4S8EUG2</accession>